<feature type="transmembrane region" description="Helical" evidence="7">
    <location>
        <begin position="383"/>
        <end position="405"/>
    </location>
</feature>
<feature type="domain" description="Major facilitator superfamily (MFS) profile" evidence="8">
    <location>
        <begin position="43"/>
        <end position="524"/>
    </location>
</feature>
<evidence type="ECO:0000256" key="3">
    <source>
        <dbReference type="ARBA" id="ARBA00022448"/>
    </source>
</evidence>
<dbReference type="PROSITE" id="PS50850">
    <property type="entry name" value="MFS"/>
    <property type="match status" value="1"/>
</dbReference>
<dbReference type="InterPro" id="IPR020846">
    <property type="entry name" value="MFS_dom"/>
</dbReference>
<protein>
    <recommendedName>
        <fullName evidence="8">Major facilitator superfamily (MFS) profile domain-containing protein</fullName>
    </recommendedName>
</protein>
<sequence length="529" mass="58579">MRRKLRLLISKQQFTMQAIVPPHSNLITDFVFPSGHGKFQKILLGVSGMVYATCAISTTTLSFVLPSAQCDFHLSSADKGKLSAMPLIGMIFGCSLWGSVADCYGRKVAIILALIVDFLAAVISSTMYSLPLFLTCRFFSGFGIIGATSIIFSYLGEFLLVKHRDAVLGRLEIFWNVGMIVLPGVAWAFLNSAMLSLLSGNGQFASWRIFVLVCSLPSLISVVMLCFMPETPKFLISKGRYDEAKNVFRRMFASNTGRAMCFYPVSTLEGECENNNSFKFNSKTPVMFRVAEKCKKVRYLISELFSPPYLKFLGVTCFADFGLMASYYTLIMWFPEIFARFSDFELKHPNRTATICEVSQHAVKQYEKFFYVVPCDPTIGSKVFIDTIIIGLSCFPTSVSLSYLIKKIGKKSVLVTGLIMSGLATLLLNFVESPTQTLILSCIFEALTGIMETVIFCVVVDLFPTNLRAIALSTTATCGRLGAIFGNVAFGFLIDINCVIPIYLFAFLLIASAILCLAVPRNESYITLH</sequence>
<feature type="transmembrane region" description="Helical" evidence="7">
    <location>
        <begin position="84"/>
        <end position="101"/>
    </location>
</feature>
<organism evidence="9 10">
    <name type="scientific">Molorchus minor</name>
    <dbReference type="NCBI Taxonomy" id="1323400"/>
    <lineage>
        <taxon>Eukaryota</taxon>
        <taxon>Metazoa</taxon>
        <taxon>Ecdysozoa</taxon>
        <taxon>Arthropoda</taxon>
        <taxon>Hexapoda</taxon>
        <taxon>Insecta</taxon>
        <taxon>Pterygota</taxon>
        <taxon>Neoptera</taxon>
        <taxon>Endopterygota</taxon>
        <taxon>Coleoptera</taxon>
        <taxon>Polyphaga</taxon>
        <taxon>Cucujiformia</taxon>
        <taxon>Chrysomeloidea</taxon>
        <taxon>Cerambycidae</taxon>
        <taxon>Lamiinae</taxon>
        <taxon>Monochamini</taxon>
        <taxon>Molorchus</taxon>
    </lineage>
</organism>
<dbReference type="InterPro" id="IPR011701">
    <property type="entry name" value="MFS"/>
</dbReference>
<evidence type="ECO:0000259" key="8">
    <source>
        <dbReference type="PROSITE" id="PS50850"/>
    </source>
</evidence>
<feature type="transmembrane region" description="Helical" evidence="7">
    <location>
        <begin position="470"/>
        <end position="494"/>
    </location>
</feature>
<feature type="transmembrane region" description="Helical" evidence="7">
    <location>
        <begin position="207"/>
        <end position="228"/>
    </location>
</feature>
<dbReference type="Pfam" id="PF00083">
    <property type="entry name" value="Sugar_tr"/>
    <property type="match status" value="1"/>
</dbReference>
<evidence type="ECO:0000256" key="6">
    <source>
        <dbReference type="ARBA" id="ARBA00023136"/>
    </source>
</evidence>
<feature type="transmembrane region" description="Helical" evidence="7">
    <location>
        <begin position="312"/>
        <end position="334"/>
    </location>
</feature>
<evidence type="ECO:0000256" key="1">
    <source>
        <dbReference type="ARBA" id="ARBA00004141"/>
    </source>
</evidence>
<dbReference type="InterPro" id="IPR005828">
    <property type="entry name" value="MFS_sugar_transport-like"/>
</dbReference>
<feature type="transmembrane region" description="Helical" evidence="7">
    <location>
        <begin position="42"/>
        <end position="64"/>
    </location>
</feature>
<evidence type="ECO:0000256" key="2">
    <source>
        <dbReference type="ARBA" id="ARBA00008335"/>
    </source>
</evidence>
<dbReference type="InterPro" id="IPR036259">
    <property type="entry name" value="MFS_trans_sf"/>
</dbReference>
<dbReference type="Gene3D" id="1.20.1250.20">
    <property type="entry name" value="MFS general substrate transporter like domains"/>
    <property type="match status" value="1"/>
</dbReference>
<dbReference type="PANTHER" id="PTHR23511:SF38">
    <property type="entry name" value="SYNAPTIC VESICLE 2-RELATED PROTEIN-LIKE PROTEIN"/>
    <property type="match status" value="1"/>
</dbReference>
<comment type="caution">
    <text evidence="9">The sequence shown here is derived from an EMBL/GenBank/DDBJ whole genome shotgun (WGS) entry which is preliminary data.</text>
</comment>
<proteinExistence type="inferred from homology"/>
<keyword evidence="6 7" id="KW-0472">Membrane</keyword>
<name>A0ABQ9JHR4_9CUCU</name>
<evidence type="ECO:0000313" key="10">
    <source>
        <dbReference type="Proteomes" id="UP001162164"/>
    </source>
</evidence>
<keyword evidence="4 7" id="KW-0812">Transmembrane</keyword>
<feature type="transmembrane region" description="Helical" evidence="7">
    <location>
        <begin position="437"/>
        <end position="463"/>
    </location>
</feature>
<dbReference type="Pfam" id="PF07690">
    <property type="entry name" value="MFS_1"/>
    <property type="match status" value="1"/>
</dbReference>
<keyword evidence="5 7" id="KW-1133">Transmembrane helix</keyword>
<reference evidence="9" key="1">
    <citation type="journal article" date="2023" name="Insect Mol. Biol.">
        <title>Genome sequencing provides insights into the evolution of gene families encoding plant cell wall-degrading enzymes in longhorned beetles.</title>
        <authorList>
            <person name="Shin N.R."/>
            <person name="Okamura Y."/>
            <person name="Kirsch R."/>
            <person name="Pauchet Y."/>
        </authorList>
    </citation>
    <scope>NUCLEOTIDE SEQUENCE</scope>
    <source>
        <strain evidence="9">MMC_N1</strain>
    </source>
</reference>
<dbReference type="EMBL" id="JAPWTJ010000515">
    <property type="protein sequence ID" value="KAJ8977736.1"/>
    <property type="molecule type" value="Genomic_DNA"/>
</dbReference>
<dbReference type="SUPFAM" id="SSF103473">
    <property type="entry name" value="MFS general substrate transporter"/>
    <property type="match status" value="1"/>
</dbReference>
<evidence type="ECO:0000256" key="7">
    <source>
        <dbReference type="SAM" id="Phobius"/>
    </source>
</evidence>
<evidence type="ECO:0000313" key="9">
    <source>
        <dbReference type="EMBL" id="KAJ8977736.1"/>
    </source>
</evidence>
<evidence type="ECO:0000256" key="4">
    <source>
        <dbReference type="ARBA" id="ARBA00022692"/>
    </source>
</evidence>
<keyword evidence="3" id="KW-0813">Transport</keyword>
<feature type="transmembrane region" description="Helical" evidence="7">
    <location>
        <begin position="142"/>
        <end position="161"/>
    </location>
</feature>
<feature type="transmembrane region" description="Helical" evidence="7">
    <location>
        <begin position="500"/>
        <end position="519"/>
    </location>
</feature>
<gene>
    <name evidence="9" type="ORF">NQ317_019411</name>
</gene>
<dbReference type="PANTHER" id="PTHR23511">
    <property type="entry name" value="SYNAPTIC VESICLE GLYCOPROTEIN 2"/>
    <property type="match status" value="1"/>
</dbReference>
<comment type="similarity">
    <text evidence="2">Belongs to the major facilitator superfamily.</text>
</comment>
<evidence type="ECO:0000256" key="5">
    <source>
        <dbReference type="ARBA" id="ARBA00022989"/>
    </source>
</evidence>
<keyword evidence="10" id="KW-1185">Reference proteome</keyword>
<feature type="transmembrane region" description="Helical" evidence="7">
    <location>
        <begin position="108"/>
        <end position="130"/>
    </location>
</feature>
<feature type="transmembrane region" description="Helical" evidence="7">
    <location>
        <begin position="173"/>
        <end position="195"/>
    </location>
</feature>
<comment type="subcellular location">
    <subcellularLocation>
        <location evidence="1">Membrane</location>
        <topology evidence="1">Multi-pass membrane protein</topology>
    </subcellularLocation>
</comment>
<accession>A0ABQ9JHR4</accession>
<feature type="transmembrane region" description="Helical" evidence="7">
    <location>
        <begin position="412"/>
        <end position="431"/>
    </location>
</feature>
<dbReference type="Proteomes" id="UP001162164">
    <property type="component" value="Unassembled WGS sequence"/>
</dbReference>